<accession>A0ABU7FM20</accession>
<organism evidence="1 2">
    <name type="scientific">Streptomyces chiangmaiensis</name>
    <dbReference type="NCBI Taxonomy" id="766497"/>
    <lineage>
        <taxon>Bacteria</taxon>
        <taxon>Bacillati</taxon>
        <taxon>Actinomycetota</taxon>
        <taxon>Actinomycetes</taxon>
        <taxon>Kitasatosporales</taxon>
        <taxon>Streptomycetaceae</taxon>
        <taxon>Streptomyces</taxon>
    </lineage>
</organism>
<name>A0ABU7FM20_9ACTN</name>
<evidence type="ECO:0000313" key="2">
    <source>
        <dbReference type="Proteomes" id="UP001333996"/>
    </source>
</evidence>
<dbReference type="Proteomes" id="UP001333996">
    <property type="component" value="Unassembled WGS sequence"/>
</dbReference>
<proteinExistence type="predicted"/>
<evidence type="ECO:0000313" key="1">
    <source>
        <dbReference type="EMBL" id="MED7825170.1"/>
    </source>
</evidence>
<keyword evidence="2" id="KW-1185">Reference proteome</keyword>
<sequence length="102" mass="11255">MLLRLACLGPECGQASDWVHSRYVWHVADEAVAGRAVAIDSSVRRWYLREPACEKVTFVEQVPGLPRRYQRRTPALQKVVDAVAVARAGSAGARLRACCTTC</sequence>
<dbReference type="EMBL" id="JAYWVC010000098">
    <property type="protein sequence ID" value="MED7825170.1"/>
    <property type="molecule type" value="Genomic_DNA"/>
</dbReference>
<comment type="caution">
    <text evidence="1">The sequence shown here is derived from an EMBL/GenBank/DDBJ whole genome shotgun (WGS) entry which is preliminary data.</text>
</comment>
<protein>
    <submittedName>
        <fullName evidence="1">Uncharacterized protein</fullName>
    </submittedName>
</protein>
<dbReference type="RefSeq" id="WP_329509592.1">
    <property type="nucleotide sequence ID" value="NZ_BAAAYZ010000156.1"/>
</dbReference>
<reference evidence="1" key="1">
    <citation type="submission" date="2024-01" db="EMBL/GenBank/DDBJ databases">
        <title>First draft genome sequence data of TA4-1, the type strain of Gram-positive actinobacterium Streptomyces chiangmaiensis.</title>
        <authorList>
            <person name="Yasawong M."/>
            <person name="Nantapong N."/>
        </authorList>
    </citation>
    <scope>NUCLEOTIDE SEQUENCE</scope>
    <source>
        <strain evidence="1">TA4-1</strain>
    </source>
</reference>
<gene>
    <name evidence="1" type="ORF">VXC91_25075</name>
</gene>